<organism evidence="2">
    <name type="scientific">Chromera velia CCMP2878</name>
    <dbReference type="NCBI Taxonomy" id="1169474"/>
    <lineage>
        <taxon>Eukaryota</taxon>
        <taxon>Sar</taxon>
        <taxon>Alveolata</taxon>
        <taxon>Colpodellida</taxon>
        <taxon>Chromeraceae</taxon>
        <taxon>Chromera</taxon>
    </lineage>
</organism>
<reference evidence="2" key="1">
    <citation type="submission" date="2014-11" db="EMBL/GenBank/DDBJ databases">
        <authorList>
            <person name="Otto D Thomas"/>
            <person name="Naeem Raeece"/>
        </authorList>
    </citation>
    <scope>NUCLEOTIDE SEQUENCE</scope>
</reference>
<proteinExistence type="predicted"/>
<feature type="region of interest" description="Disordered" evidence="1">
    <location>
        <begin position="1"/>
        <end position="26"/>
    </location>
</feature>
<protein>
    <submittedName>
        <fullName evidence="2">Uncharacterized protein</fullName>
    </submittedName>
</protein>
<dbReference type="AlphaFoldDB" id="A0A0G4HFZ4"/>
<dbReference type="Pfam" id="PF01344">
    <property type="entry name" value="Kelch_1"/>
    <property type="match status" value="1"/>
</dbReference>
<gene>
    <name evidence="2" type="ORF">Cvel_27086</name>
</gene>
<dbReference type="InterPro" id="IPR006652">
    <property type="entry name" value="Kelch_1"/>
</dbReference>
<evidence type="ECO:0000313" key="2">
    <source>
        <dbReference type="EMBL" id="CEM42837.1"/>
    </source>
</evidence>
<dbReference type="Gene3D" id="2.120.10.80">
    <property type="entry name" value="Kelch-type beta propeller"/>
    <property type="match status" value="1"/>
</dbReference>
<sequence>MNVKQDASLAAGPLSVEGAGGDLLASQPPRRWKKLEVQGDGELPGERSGAASVVYKDAIYVFGGYGGAGRLDDLFRYDIGR</sequence>
<dbReference type="InterPro" id="IPR015915">
    <property type="entry name" value="Kelch-typ_b-propeller"/>
</dbReference>
<dbReference type="VEuPathDB" id="CryptoDB:Cvel_27086"/>
<accession>A0A0G4HFZ4</accession>
<dbReference type="SUPFAM" id="SSF117281">
    <property type="entry name" value="Kelch motif"/>
    <property type="match status" value="1"/>
</dbReference>
<evidence type="ECO:0000256" key="1">
    <source>
        <dbReference type="SAM" id="MobiDB-lite"/>
    </source>
</evidence>
<name>A0A0G4HFZ4_9ALVE</name>
<dbReference type="EMBL" id="CDMZ01002543">
    <property type="protein sequence ID" value="CEM42837.1"/>
    <property type="molecule type" value="Genomic_DNA"/>
</dbReference>